<evidence type="ECO:0000313" key="4">
    <source>
        <dbReference type="Proteomes" id="UP000578697"/>
    </source>
</evidence>
<dbReference type="InterPro" id="IPR053139">
    <property type="entry name" value="Surface_bspA-like"/>
</dbReference>
<feature type="chain" id="PRO_5032849061" description="Listeria/Bacterioides repeat-containing protein" evidence="2">
    <location>
        <begin position="31"/>
        <end position="969"/>
    </location>
</feature>
<dbReference type="PANTHER" id="PTHR45661">
    <property type="entry name" value="SURFACE ANTIGEN"/>
    <property type="match status" value="1"/>
</dbReference>
<reference evidence="3 4" key="1">
    <citation type="submission" date="2020-08" db="EMBL/GenBank/DDBJ databases">
        <title>Genomic Encyclopedia of Type Strains, Phase IV (KMG-IV): sequencing the most valuable type-strain genomes for metagenomic binning, comparative biology and taxonomic classification.</title>
        <authorList>
            <person name="Goeker M."/>
        </authorList>
    </citation>
    <scope>NUCLEOTIDE SEQUENCE [LARGE SCALE GENOMIC DNA]</scope>
    <source>
        <strain evidence="3 4">DSM 103679</strain>
    </source>
</reference>
<dbReference type="AlphaFoldDB" id="A0A840SJA7"/>
<dbReference type="InterPro" id="IPR032675">
    <property type="entry name" value="LRR_dom_sf"/>
</dbReference>
<dbReference type="Pfam" id="PF09479">
    <property type="entry name" value="Flg_new"/>
    <property type="match status" value="2"/>
</dbReference>
<keyword evidence="2" id="KW-0732">Signal</keyword>
<accession>A0A840SJA7</accession>
<sequence length="969" mass="109440">MKHLKKAVNFFLLFLTAVFISFFVSCSSDGDGKGSYEPSPEGEYKCRVTFYPDDGSEYFEQEVVQGDYVVEPEYVPHKAGYVFLGWAEWDMEKNCVSDTLFDFKNTPATDFFLILYAKWRVKDGTYRITFDYNGGTKYDETSKVVSVKEDYALQYLPDEPVKNYYSFGGWFLNLGEENECEFTLETVITDDITVKAKWIVKEYVLEFLSDGTENAEKEDIIFTVEKPVIIPECTFEVPDNHYFAGWSTSDSGTRSSIGFGAGKEVKELSDLDYWENYDCTLIKIYAVFLPYVSHNIIYNDIPSDSAAPSRTSFFENEDVELEPIERYGYIFIGWSGGIEGWKAYEQTEDIVLSPIWKLKSEYEVTVEDAFDVIEKLPECNIYTIKISGEITEDFLTEFSKAVVDSSKVSELNLDLRKATGLTVMDPSISDNVMLQNNKKLGSLVLPDVLEELGGFALYNCSNFNSITVPENYRGNFISALKFSSSRVLSNIIVDEKNTRYATVDGVLYSKDLKIIYLWPAAKAKLEIEIPEGVEEIDSYAFWKCVDLYEVIIPSSVKKICSDAFGDCHNLCKVTFKDPYSWFETENFSYDYYNQWKSSDCLTKEELEKADNYHAKSDLDLSFRFHNKYLYKHQIDVTAENALSEITKDKLVATVTIKVRGRITTDFLNDLTALIRDFNLSSVKINLDLSAITGITELEAVSGKSLFAGWDITDVVLPAGIKTISKNAFYQCWRLERVVIPSELESIGEFAFLECRLLKNIEIPDSVKVIEQGAFKETGLTSFNLPASLETFSGSALNYMDNLESVSISSSAKNFIVKNNAVYSEDEKTLVAYPVTGTEFTIPNGTQIIGEYAFTDSKITSIVIPSTVKTIGHAAFSECESLTKILIPASVTEIGDWAFSSSGLTEISFEDPENWYKQMNFGSGSGDGTLSGWQNFGDVSPEDIVKAEKWDQSGLDGLKPYRLRKHGVEY</sequence>
<dbReference type="EMBL" id="JACHFR010000003">
    <property type="protein sequence ID" value="MBB5219573.1"/>
    <property type="molecule type" value="Genomic_DNA"/>
</dbReference>
<dbReference type="Gene3D" id="2.60.40.4270">
    <property type="entry name" value="Listeria-Bacteroides repeat domain"/>
    <property type="match status" value="2"/>
</dbReference>
<dbReference type="Pfam" id="PF13306">
    <property type="entry name" value="LRR_5"/>
    <property type="match status" value="4"/>
</dbReference>
<dbReference type="PANTHER" id="PTHR45661:SF3">
    <property type="entry name" value="IG-LIKE DOMAIN-CONTAINING PROTEIN"/>
    <property type="match status" value="1"/>
</dbReference>
<dbReference type="RefSeq" id="WP_184652998.1">
    <property type="nucleotide sequence ID" value="NZ_JACHFR010000003.1"/>
</dbReference>
<dbReference type="InterPro" id="IPR013378">
    <property type="entry name" value="InlB-like_B-rpt"/>
</dbReference>
<organism evidence="3 4">
    <name type="scientific">Treponema rectale</name>
    <dbReference type="NCBI Taxonomy" id="744512"/>
    <lineage>
        <taxon>Bacteria</taxon>
        <taxon>Pseudomonadati</taxon>
        <taxon>Spirochaetota</taxon>
        <taxon>Spirochaetia</taxon>
        <taxon>Spirochaetales</taxon>
        <taxon>Treponemataceae</taxon>
        <taxon>Treponema</taxon>
    </lineage>
</organism>
<feature type="signal peptide" evidence="2">
    <location>
        <begin position="1"/>
        <end position="30"/>
    </location>
</feature>
<dbReference type="PROSITE" id="PS51257">
    <property type="entry name" value="PROKAR_LIPOPROTEIN"/>
    <property type="match status" value="1"/>
</dbReference>
<gene>
    <name evidence="3" type="ORF">HNP77_001955</name>
</gene>
<dbReference type="InterPro" id="IPR026906">
    <property type="entry name" value="LRR_5"/>
</dbReference>
<comment type="subcellular location">
    <subcellularLocation>
        <location evidence="1">Cell envelope</location>
    </subcellularLocation>
</comment>
<dbReference type="InterPro" id="IPR042229">
    <property type="entry name" value="Listeria/Bacterioides_rpt_sf"/>
</dbReference>
<name>A0A840SJA7_9SPIR</name>
<evidence type="ECO:0008006" key="5">
    <source>
        <dbReference type="Google" id="ProtNLM"/>
    </source>
</evidence>
<dbReference type="SUPFAM" id="SSF52058">
    <property type="entry name" value="L domain-like"/>
    <property type="match status" value="1"/>
</dbReference>
<evidence type="ECO:0000313" key="3">
    <source>
        <dbReference type="EMBL" id="MBB5219573.1"/>
    </source>
</evidence>
<protein>
    <recommendedName>
        <fullName evidence="5">Listeria/Bacterioides repeat-containing protein</fullName>
    </recommendedName>
</protein>
<evidence type="ECO:0000256" key="1">
    <source>
        <dbReference type="ARBA" id="ARBA00004196"/>
    </source>
</evidence>
<dbReference type="Gene3D" id="3.80.10.10">
    <property type="entry name" value="Ribonuclease Inhibitor"/>
    <property type="match status" value="2"/>
</dbReference>
<dbReference type="Proteomes" id="UP000578697">
    <property type="component" value="Unassembled WGS sequence"/>
</dbReference>
<comment type="caution">
    <text evidence="3">The sequence shown here is derived from an EMBL/GenBank/DDBJ whole genome shotgun (WGS) entry which is preliminary data.</text>
</comment>
<proteinExistence type="predicted"/>
<keyword evidence="4" id="KW-1185">Reference proteome</keyword>
<evidence type="ECO:0000256" key="2">
    <source>
        <dbReference type="SAM" id="SignalP"/>
    </source>
</evidence>
<dbReference type="GO" id="GO:0030313">
    <property type="term" value="C:cell envelope"/>
    <property type="evidence" value="ECO:0007669"/>
    <property type="project" value="UniProtKB-SubCell"/>
</dbReference>